<evidence type="ECO:0000313" key="10">
    <source>
        <dbReference type="Proteomes" id="UP000228535"/>
    </source>
</evidence>
<feature type="transmembrane region" description="Helical" evidence="8">
    <location>
        <begin position="208"/>
        <end position="229"/>
    </location>
</feature>
<name>A0A2M9AQP6_9BACT</name>
<feature type="transmembrane region" description="Helical" evidence="8">
    <location>
        <begin position="347"/>
        <end position="368"/>
    </location>
</feature>
<organism evidence="9 10">
    <name type="scientific">Hymenobacter chitinivorans DSM 11115</name>
    <dbReference type="NCBI Taxonomy" id="1121954"/>
    <lineage>
        <taxon>Bacteria</taxon>
        <taxon>Pseudomonadati</taxon>
        <taxon>Bacteroidota</taxon>
        <taxon>Cytophagia</taxon>
        <taxon>Cytophagales</taxon>
        <taxon>Hymenobacteraceae</taxon>
        <taxon>Hymenobacter</taxon>
    </lineage>
</organism>
<proteinExistence type="predicted"/>
<evidence type="ECO:0000256" key="2">
    <source>
        <dbReference type="ARBA" id="ARBA00022475"/>
    </source>
</evidence>
<keyword evidence="4" id="KW-0808">Transferase</keyword>
<dbReference type="InterPro" id="IPR050297">
    <property type="entry name" value="LipidA_mod_glycosyltrf_83"/>
</dbReference>
<feature type="transmembrane region" description="Helical" evidence="8">
    <location>
        <begin position="400"/>
        <end position="422"/>
    </location>
</feature>
<dbReference type="RefSeq" id="WP_157807759.1">
    <property type="nucleotide sequence ID" value="NZ_PGFA01000005.1"/>
</dbReference>
<feature type="transmembrane region" description="Helical" evidence="8">
    <location>
        <begin position="114"/>
        <end position="133"/>
    </location>
</feature>
<feature type="transmembrane region" description="Helical" evidence="8">
    <location>
        <begin position="303"/>
        <end position="331"/>
    </location>
</feature>
<evidence type="ECO:0000256" key="5">
    <source>
        <dbReference type="ARBA" id="ARBA00022692"/>
    </source>
</evidence>
<keyword evidence="10" id="KW-1185">Reference proteome</keyword>
<feature type="transmembrane region" description="Helical" evidence="8">
    <location>
        <begin position="170"/>
        <end position="188"/>
    </location>
</feature>
<dbReference type="OrthoDB" id="2034231at2"/>
<accession>A0A2M9AQP6</accession>
<feature type="transmembrane region" description="Helical" evidence="8">
    <location>
        <begin position="241"/>
        <end position="262"/>
    </location>
</feature>
<sequence>MLFSRSPQSGSSPVTPSRRRWFVGAYFLLLLLLGLVLHKDYGVAWDEPLDHLNGMVSTKYAGGRFFPNWIREQDSFKDVPDLYSFDDNDHGAILEMTLAIVKLNLGVTELHDYYMLRHLGIFLLFMFGCWALYNIGRIRFSDWRIGLAVVTLLLLSPRLFAESFYNVKDIGFLVLFTVGIYTLVRLLQRPTLGRALVHAVATAVAIDLRILGILLIGLTFGMLVLEALFGREERATWRKLLLLFGVYLVATALVTVVGWPYLWDNPIGNFVHAYNNLKHYRWSGEVLYMGQIMPAPELPWHYATVWILITTPVTYTLALVIGTLIAIVALVQRRFAGLWSFERRLDILFMGWFFLPVLMIIFLDSVIYDGWRHLYFIYPGFLLLAVRGIVAVAQAGQRNVWLKGVALVLGLVFGAEVVYTLVRMVRSHPQQQVYFSFLPPATTEQLFERDYWGLSYRQGLEWLLKNEPNTPIRIYAPNTLLLDNNLGILKPEQRARFTVTPSNKNRYFLGSFRTQNQPYADSLGWRVYQVESSGVMILDVRHHD</sequence>
<comment type="subcellular location">
    <subcellularLocation>
        <location evidence="1">Cell membrane</location>
        <topology evidence="1">Multi-pass membrane protein</topology>
    </subcellularLocation>
</comment>
<evidence type="ECO:0000256" key="7">
    <source>
        <dbReference type="ARBA" id="ARBA00023136"/>
    </source>
</evidence>
<evidence type="ECO:0008006" key="11">
    <source>
        <dbReference type="Google" id="ProtNLM"/>
    </source>
</evidence>
<dbReference type="PANTHER" id="PTHR33908">
    <property type="entry name" value="MANNOSYLTRANSFERASE YKCB-RELATED"/>
    <property type="match status" value="1"/>
</dbReference>
<reference evidence="9 10" key="1">
    <citation type="submission" date="2017-11" db="EMBL/GenBank/DDBJ databases">
        <title>Genomic Encyclopedia of Archaeal and Bacterial Type Strains, Phase II (KMG-II): From Individual Species to Whole Genera.</title>
        <authorList>
            <person name="Goeker M."/>
        </authorList>
    </citation>
    <scope>NUCLEOTIDE SEQUENCE [LARGE SCALE GENOMIC DNA]</scope>
    <source>
        <strain evidence="9 10">DSM 11115</strain>
    </source>
</reference>
<protein>
    <recommendedName>
        <fullName evidence="11">Dolichyl-phosphate-mannose-protein mannosyltransferase</fullName>
    </recommendedName>
</protein>
<dbReference type="Proteomes" id="UP000228535">
    <property type="component" value="Unassembled WGS sequence"/>
</dbReference>
<dbReference type="GO" id="GO:0009103">
    <property type="term" value="P:lipopolysaccharide biosynthetic process"/>
    <property type="evidence" value="ECO:0007669"/>
    <property type="project" value="UniProtKB-ARBA"/>
</dbReference>
<dbReference type="EMBL" id="PGFA01000005">
    <property type="protein sequence ID" value="PJJ48024.1"/>
    <property type="molecule type" value="Genomic_DNA"/>
</dbReference>
<keyword evidence="6 8" id="KW-1133">Transmembrane helix</keyword>
<dbReference type="GO" id="GO:0005886">
    <property type="term" value="C:plasma membrane"/>
    <property type="evidence" value="ECO:0007669"/>
    <property type="project" value="UniProtKB-SubCell"/>
</dbReference>
<comment type="caution">
    <text evidence="9">The sequence shown here is derived from an EMBL/GenBank/DDBJ whole genome shotgun (WGS) entry which is preliminary data.</text>
</comment>
<feature type="transmembrane region" description="Helical" evidence="8">
    <location>
        <begin position="21"/>
        <end position="38"/>
    </location>
</feature>
<feature type="transmembrane region" description="Helical" evidence="8">
    <location>
        <begin position="374"/>
        <end position="393"/>
    </location>
</feature>
<evidence type="ECO:0000256" key="4">
    <source>
        <dbReference type="ARBA" id="ARBA00022679"/>
    </source>
</evidence>
<evidence type="ECO:0000256" key="8">
    <source>
        <dbReference type="SAM" id="Phobius"/>
    </source>
</evidence>
<gene>
    <name evidence="9" type="ORF">CLV45_4715</name>
</gene>
<dbReference type="PANTHER" id="PTHR33908:SF11">
    <property type="entry name" value="MEMBRANE PROTEIN"/>
    <property type="match status" value="1"/>
</dbReference>
<dbReference type="AlphaFoldDB" id="A0A2M9AQP6"/>
<evidence type="ECO:0000256" key="6">
    <source>
        <dbReference type="ARBA" id="ARBA00022989"/>
    </source>
</evidence>
<dbReference type="GO" id="GO:0016763">
    <property type="term" value="F:pentosyltransferase activity"/>
    <property type="evidence" value="ECO:0007669"/>
    <property type="project" value="TreeGrafter"/>
</dbReference>
<keyword evidence="3" id="KW-0328">Glycosyltransferase</keyword>
<evidence type="ECO:0000256" key="1">
    <source>
        <dbReference type="ARBA" id="ARBA00004651"/>
    </source>
</evidence>
<evidence type="ECO:0000313" key="9">
    <source>
        <dbReference type="EMBL" id="PJJ48024.1"/>
    </source>
</evidence>
<keyword evidence="2" id="KW-1003">Cell membrane</keyword>
<evidence type="ECO:0000256" key="3">
    <source>
        <dbReference type="ARBA" id="ARBA00022676"/>
    </source>
</evidence>
<keyword evidence="5 8" id="KW-0812">Transmembrane</keyword>
<feature type="transmembrane region" description="Helical" evidence="8">
    <location>
        <begin position="145"/>
        <end position="161"/>
    </location>
</feature>
<keyword evidence="7 8" id="KW-0472">Membrane</keyword>